<sequence>MSNHVDLEEPGFGFDLGTGCADGDRVGQPSASIASSKSFIDTAKYLPHNPPLVAHTVGRIVWASEEYLQPLVRRVSMTLTVALARLLGWPILAHSCWRVWSRFQPVTSTT</sequence>
<evidence type="ECO:0000313" key="2">
    <source>
        <dbReference type="Proteomes" id="UP000215332"/>
    </source>
</evidence>
<protein>
    <submittedName>
        <fullName evidence="1">Uncharacterized protein</fullName>
    </submittedName>
</protein>
<evidence type="ECO:0000313" key="1">
    <source>
        <dbReference type="EMBL" id="SNV32344.1"/>
    </source>
</evidence>
<dbReference type="KEGG" id="cgrn:4412665_00781"/>
<accession>A0A239WFF8</accession>
<gene>
    <name evidence="1" type="ORF">SAMEA4412665_00781</name>
</gene>
<name>A0A239WFF8_9ACTN</name>
<organism evidence="1 2">
    <name type="scientific">Cutibacterium granulosum</name>
    <dbReference type="NCBI Taxonomy" id="33011"/>
    <lineage>
        <taxon>Bacteria</taxon>
        <taxon>Bacillati</taxon>
        <taxon>Actinomycetota</taxon>
        <taxon>Actinomycetes</taxon>
        <taxon>Propionibacteriales</taxon>
        <taxon>Propionibacteriaceae</taxon>
        <taxon>Cutibacterium</taxon>
    </lineage>
</organism>
<proteinExistence type="predicted"/>
<dbReference type="Proteomes" id="UP000215332">
    <property type="component" value="Chromosome 1"/>
</dbReference>
<dbReference type="RefSeq" id="WP_016666251.1">
    <property type="nucleotide sequence ID" value="NZ_LT906441.1"/>
</dbReference>
<reference evidence="1 2" key="1">
    <citation type="submission" date="2017-06" db="EMBL/GenBank/DDBJ databases">
        <authorList>
            <consortium name="Pathogen Informatics"/>
        </authorList>
    </citation>
    <scope>NUCLEOTIDE SEQUENCE [LARGE SCALE GENOMIC DNA]</scope>
    <source>
        <strain evidence="1 2">NCTC11865</strain>
    </source>
</reference>
<dbReference type="AlphaFoldDB" id="A0A239WFF8"/>
<dbReference type="EMBL" id="LT906441">
    <property type="protein sequence ID" value="SNV32344.1"/>
    <property type="molecule type" value="Genomic_DNA"/>
</dbReference>